<organism evidence="2 3">
    <name type="scientific">Mycolicibacterium austroafricanum</name>
    <name type="common">Mycobacterium austroafricanum</name>
    <dbReference type="NCBI Taxonomy" id="39687"/>
    <lineage>
        <taxon>Bacteria</taxon>
        <taxon>Bacillati</taxon>
        <taxon>Actinomycetota</taxon>
        <taxon>Actinomycetes</taxon>
        <taxon>Mycobacteriales</taxon>
        <taxon>Mycobacteriaceae</taxon>
        <taxon>Mycolicibacterium</taxon>
    </lineage>
</organism>
<dbReference type="Gene3D" id="3.40.960.10">
    <property type="entry name" value="VSR Endonuclease"/>
    <property type="match status" value="1"/>
</dbReference>
<name>A0ABT8HIK8_MYCAO</name>
<feature type="domain" description="DUF559" evidence="1">
    <location>
        <begin position="222"/>
        <end position="288"/>
    </location>
</feature>
<sequence>MTDLDAVFRAQGGVATSGQLLRFYSRSRLDIEIRDGWLIKVWPGVYSRDEPDTMTRLRGLDLRAGEPVAICLGTAAAAYGFDTEDTHDIHALNPPRHQLRNSDGLIVHRRDGAPLGVADGRPATTAAWTAVEVARSLRRPRALATLDAALRSTSCTRQQLTVAAAEQAGRRGIVAVRDLIPLADALAESPMESEARLAMLDGGLPPPVLQHEIVDLNGRTWRVDFAWLDAKVAVEYDGFDWHSDQEHFARDRQKRAALNEVNWRMLSVVSDDVRKQSHDMVRRIEHELTRRIAA</sequence>
<evidence type="ECO:0000259" key="1">
    <source>
        <dbReference type="Pfam" id="PF04480"/>
    </source>
</evidence>
<keyword evidence="3" id="KW-1185">Reference proteome</keyword>
<dbReference type="SUPFAM" id="SSF52980">
    <property type="entry name" value="Restriction endonuclease-like"/>
    <property type="match status" value="1"/>
</dbReference>
<evidence type="ECO:0000313" key="3">
    <source>
        <dbReference type="Proteomes" id="UP001172687"/>
    </source>
</evidence>
<dbReference type="EMBL" id="JAUHTC010000078">
    <property type="protein sequence ID" value="MDN4520588.1"/>
    <property type="molecule type" value="Genomic_DNA"/>
</dbReference>
<dbReference type="Proteomes" id="UP001172687">
    <property type="component" value="Unassembled WGS sequence"/>
</dbReference>
<dbReference type="InterPro" id="IPR007569">
    <property type="entry name" value="DUF559"/>
</dbReference>
<gene>
    <name evidence="2" type="ORF">QYF68_22605</name>
</gene>
<dbReference type="Pfam" id="PF04480">
    <property type="entry name" value="DUF559"/>
    <property type="match status" value="1"/>
</dbReference>
<protein>
    <submittedName>
        <fullName evidence="2">DUF559 domain-containing protein</fullName>
    </submittedName>
</protein>
<dbReference type="InterPro" id="IPR011335">
    <property type="entry name" value="Restrct_endonuc-II-like"/>
</dbReference>
<reference evidence="2" key="1">
    <citation type="submission" date="2023-07" db="EMBL/GenBank/DDBJ databases">
        <title>Degradation of tert-butanol by M. austroafricanum TBA100.</title>
        <authorList>
            <person name="Helbich S."/>
            <person name="Vainshtein Y."/>
        </authorList>
    </citation>
    <scope>NUCLEOTIDE SEQUENCE</scope>
    <source>
        <strain evidence="2">TBA100</strain>
    </source>
</reference>
<accession>A0ABT8HIK8</accession>
<proteinExistence type="predicted"/>
<dbReference type="RefSeq" id="WP_105387048.1">
    <property type="nucleotide sequence ID" value="NZ_CP070380.1"/>
</dbReference>
<comment type="caution">
    <text evidence="2">The sequence shown here is derived from an EMBL/GenBank/DDBJ whole genome shotgun (WGS) entry which is preliminary data.</text>
</comment>
<evidence type="ECO:0000313" key="2">
    <source>
        <dbReference type="EMBL" id="MDN4520588.1"/>
    </source>
</evidence>